<gene>
    <name evidence="3" type="ORF">FSB75_08555</name>
</gene>
<evidence type="ECO:0000259" key="2">
    <source>
        <dbReference type="Pfam" id="PF00174"/>
    </source>
</evidence>
<name>A0A5B8UHF8_9BACT</name>
<dbReference type="SUPFAM" id="SSF56524">
    <property type="entry name" value="Oxidoreductase molybdopterin-binding domain"/>
    <property type="match status" value="1"/>
</dbReference>
<dbReference type="AlphaFoldDB" id="A0A5B8UHF8"/>
<keyword evidence="1" id="KW-1133">Transmembrane helix</keyword>
<evidence type="ECO:0000313" key="4">
    <source>
        <dbReference type="Proteomes" id="UP000321204"/>
    </source>
</evidence>
<keyword evidence="1" id="KW-0812">Transmembrane</keyword>
<evidence type="ECO:0000313" key="3">
    <source>
        <dbReference type="EMBL" id="QEC55943.1"/>
    </source>
</evidence>
<evidence type="ECO:0000256" key="1">
    <source>
        <dbReference type="SAM" id="Phobius"/>
    </source>
</evidence>
<protein>
    <submittedName>
        <fullName evidence="3">Molybdopterin-dependent oxidoreductase</fullName>
    </submittedName>
</protein>
<proteinExistence type="predicted"/>
<dbReference type="InterPro" id="IPR036374">
    <property type="entry name" value="OxRdtase_Mopterin-bd_sf"/>
</dbReference>
<sequence length="255" mass="28540">MNNSTHTFPQEQLSKKQLRRKTLLSFLIFVVLGAGAWALFSSVKNAPKDDGASKPLRSVLSTNESIFSSVFSSKKLVKEYPVSAAAKAVRVNGSDGLEDAVDTADWRLHVVKQNGDTLTLTLADIKKLPKKDIVFDFKCIEGWSQVTHWAGVSLKTFLETYGLTAESKMNYVGLQTPNKKYYVGIDMPSAVQEQTILCYEMNGAQLPLNQGYPLRLIIPVKYGVKHLKRIGTMYFSNSKPPDFWAERGYDYYAGH</sequence>
<reference evidence="3 4" key="1">
    <citation type="journal article" date="2015" name="Int. J. Syst. Evol. Microbiol.">
        <title>Flavisolibacter ginsenosidimutans sp. nov., with ginsenoside-converting activity isolated from soil used for cultivating ginseng.</title>
        <authorList>
            <person name="Zhao Y."/>
            <person name="Liu Q."/>
            <person name="Kang M.S."/>
            <person name="Jin F."/>
            <person name="Yu H."/>
            <person name="Im W.T."/>
        </authorList>
    </citation>
    <scope>NUCLEOTIDE SEQUENCE [LARGE SCALE GENOMIC DNA]</scope>
    <source>
        <strain evidence="3 4">Gsoil 636</strain>
    </source>
</reference>
<dbReference type="Proteomes" id="UP000321204">
    <property type="component" value="Chromosome"/>
</dbReference>
<dbReference type="PANTHER" id="PTHR43032">
    <property type="entry name" value="PROTEIN-METHIONINE-SULFOXIDE REDUCTASE"/>
    <property type="match status" value="1"/>
</dbReference>
<dbReference type="EMBL" id="CP042433">
    <property type="protein sequence ID" value="QEC55943.1"/>
    <property type="molecule type" value="Genomic_DNA"/>
</dbReference>
<dbReference type="RefSeq" id="WP_146785630.1">
    <property type="nucleotide sequence ID" value="NZ_BAABIO010000001.1"/>
</dbReference>
<dbReference type="PANTHER" id="PTHR43032:SF2">
    <property type="entry name" value="BLL0505 PROTEIN"/>
    <property type="match status" value="1"/>
</dbReference>
<dbReference type="Gene3D" id="3.90.420.10">
    <property type="entry name" value="Oxidoreductase, molybdopterin-binding domain"/>
    <property type="match status" value="1"/>
</dbReference>
<dbReference type="InterPro" id="IPR000572">
    <property type="entry name" value="OxRdtase_Mopterin-bd_dom"/>
</dbReference>
<feature type="transmembrane region" description="Helical" evidence="1">
    <location>
        <begin position="22"/>
        <end position="40"/>
    </location>
</feature>
<organism evidence="3 4">
    <name type="scientific">Flavisolibacter ginsenosidimutans</name>
    <dbReference type="NCBI Taxonomy" id="661481"/>
    <lineage>
        <taxon>Bacteria</taxon>
        <taxon>Pseudomonadati</taxon>
        <taxon>Bacteroidota</taxon>
        <taxon>Chitinophagia</taxon>
        <taxon>Chitinophagales</taxon>
        <taxon>Chitinophagaceae</taxon>
        <taxon>Flavisolibacter</taxon>
    </lineage>
</organism>
<dbReference type="OrthoDB" id="9778777at2"/>
<accession>A0A5B8UHF8</accession>
<keyword evidence="1" id="KW-0472">Membrane</keyword>
<dbReference type="Pfam" id="PF00174">
    <property type="entry name" value="Oxidored_molyb"/>
    <property type="match status" value="1"/>
</dbReference>
<dbReference type="KEGG" id="fgg:FSB75_08555"/>
<keyword evidence="4" id="KW-1185">Reference proteome</keyword>
<feature type="domain" description="Oxidoreductase molybdopterin-binding" evidence="2">
    <location>
        <begin position="101"/>
        <end position="244"/>
    </location>
</feature>